<protein>
    <recommendedName>
        <fullName evidence="2">Short-chain dehydrogenase/reductase SDR</fullName>
    </recommendedName>
</protein>
<reference evidence="1" key="1">
    <citation type="submission" date="2018-05" db="EMBL/GenBank/DDBJ databases">
        <authorList>
            <person name="Lanie J.A."/>
            <person name="Ng W.-L."/>
            <person name="Kazmierczak K.M."/>
            <person name="Andrzejewski T.M."/>
            <person name="Davidsen T.M."/>
            <person name="Wayne K.J."/>
            <person name="Tettelin H."/>
            <person name="Glass J.I."/>
            <person name="Rusch D."/>
            <person name="Podicherti R."/>
            <person name="Tsui H.-C.T."/>
            <person name="Winkler M.E."/>
        </authorList>
    </citation>
    <scope>NUCLEOTIDE SEQUENCE</scope>
</reference>
<sequence length="37" mass="3572">MGMGDRLAGKVVIVTGAGSGIGRTTAIRLATEGAKVG</sequence>
<accession>A0A382HAP1</accession>
<dbReference type="InterPro" id="IPR002347">
    <property type="entry name" value="SDR_fam"/>
</dbReference>
<evidence type="ECO:0000313" key="1">
    <source>
        <dbReference type="EMBL" id="SVB84242.1"/>
    </source>
</evidence>
<dbReference type="Gene3D" id="3.40.50.720">
    <property type="entry name" value="NAD(P)-binding Rossmann-like Domain"/>
    <property type="match status" value="1"/>
</dbReference>
<feature type="non-terminal residue" evidence="1">
    <location>
        <position position="37"/>
    </location>
</feature>
<organism evidence="1">
    <name type="scientific">marine metagenome</name>
    <dbReference type="NCBI Taxonomy" id="408172"/>
    <lineage>
        <taxon>unclassified sequences</taxon>
        <taxon>metagenomes</taxon>
        <taxon>ecological metagenomes</taxon>
    </lineage>
</organism>
<dbReference type="InterPro" id="IPR036291">
    <property type="entry name" value="NAD(P)-bd_dom_sf"/>
</dbReference>
<name>A0A382HAP1_9ZZZZ</name>
<dbReference type="Pfam" id="PF00106">
    <property type="entry name" value="adh_short"/>
    <property type="match status" value="1"/>
</dbReference>
<dbReference type="AlphaFoldDB" id="A0A382HAP1"/>
<dbReference type="EMBL" id="UINC01060099">
    <property type="protein sequence ID" value="SVB84242.1"/>
    <property type="molecule type" value="Genomic_DNA"/>
</dbReference>
<gene>
    <name evidence="1" type="ORF">METZ01_LOCUS237096</name>
</gene>
<proteinExistence type="predicted"/>
<dbReference type="SUPFAM" id="SSF51735">
    <property type="entry name" value="NAD(P)-binding Rossmann-fold domains"/>
    <property type="match status" value="1"/>
</dbReference>
<evidence type="ECO:0008006" key="2">
    <source>
        <dbReference type="Google" id="ProtNLM"/>
    </source>
</evidence>